<accession>A0A9D4UX95</accession>
<reference evidence="6" key="1">
    <citation type="submission" date="2021-01" db="EMBL/GenBank/DDBJ databases">
        <title>Adiantum capillus-veneris genome.</title>
        <authorList>
            <person name="Fang Y."/>
            <person name="Liao Q."/>
        </authorList>
    </citation>
    <scope>NUCLEOTIDE SEQUENCE</scope>
    <source>
        <strain evidence="6">H3</strain>
        <tissue evidence="6">Leaf</tissue>
    </source>
</reference>
<evidence type="ECO:0000256" key="1">
    <source>
        <dbReference type="ARBA" id="ARBA00008056"/>
    </source>
</evidence>
<name>A0A9D4UX95_ADICA</name>
<dbReference type="GO" id="GO:0016491">
    <property type="term" value="F:oxidoreductase activity"/>
    <property type="evidence" value="ECO:0007669"/>
    <property type="project" value="UniProtKB-KW"/>
</dbReference>
<keyword evidence="7" id="KW-1185">Reference proteome</keyword>
<dbReference type="EMBL" id="JABFUD020000009">
    <property type="protein sequence ID" value="KAI5075706.1"/>
    <property type="molecule type" value="Genomic_DNA"/>
</dbReference>
<dbReference type="Pfam" id="PF03171">
    <property type="entry name" value="2OG-FeII_Oxy"/>
    <property type="match status" value="1"/>
</dbReference>
<dbReference type="PROSITE" id="PS51471">
    <property type="entry name" value="FE2OG_OXY"/>
    <property type="match status" value="1"/>
</dbReference>
<gene>
    <name evidence="6" type="ORF">GOP47_0009782</name>
</gene>
<dbReference type="InterPro" id="IPR044861">
    <property type="entry name" value="IPNS-like_FE2OG_OXY"/>
</dbReference>
<dbReference type="Gene3D" id="2.60.120.330">
    <property type="entry name" value="B-lactam Antibiotic, Isopenicillin N Synthase, Chain"/>
    <property type="match status" value="1"/>
</dbReference>
<comment type="caution">
    <text evidence="6">The sequence shown here is derived from an EMBL/GenBank/DDBJ whole genome shotgun (WGS) entry which is preliminary data.</text>
</comment>
<dbReference type="PANTHER" id="PTHR47991">
    <property type="entry name" value="OXOGLUTARATE/IRON-DEPENDENT DIOXYGENASE"/>
    <property type="match status" value="1"/>
</dbReference>
<dbReference type="InterPro" id="IPR027443">
    <property type="entry name" value="IPNS-like_sf"/>
</dbReference>
<evidence type="ECO:0000256" key="2">
    <source>
        <dbReference type="ARBA" id="ARBA00022723"/>
    </source>
</evidence>
<evidence type="ECO:0000256" key="4">
    <source>
        <dbReference type="RuleBase" id="RU003682"/>
    </source>
</evidence>
<evidence type="ECO:0000313" key="7">
    <source>
        <dbReference type="Proteomes" id="UP000886520"/>
    </source>
</evidence>
<keyword evidence="4" id="KW-0560">Oxidoreductase</keyword>
<sequence length="369" mass="41439">MAVVEGSLHQQEETVSRRIVGIKELVDAGLHAVPPLYVRPPHERPAFSLLAAPTADHPQYCIPTIDLTALASDRRDDAARNQVIRELGCACEEWGFFQVVNHGVELAVIQRLREAARRFFNQPAEERMRFHSQNFRSPVGYSTSFNPAVEKVREWRDTLSINRFPGICNGFQEPPEICKKEVQEYIGGVEALAGRLYKAIYESLGFDKEYIEREVPSIPRLLMGINYYPPCPDPSLTLGLSGHSDVSCLTILHPDVVPGLEIKYKGTWVPVVPADPSAFVVNLADQTEILTNGKYKSIEHRVVTNGEKPRMSIACFFGPLEETMVGPLPTLVDESNPPRYKPTKFKDYTDNFASNRLLSDRGTLDFARI</sequence>
<keyword evidence="2 4" id="KW-0479">Metal-binding</keyword>
<dbReference type="InterPro" id="IPR050295">
    <property type="entry name" value="Plant_2OG-oxidoreductases"/>
</dbReference>
<dbReference type="Pfam" id="PF14226">
    <property type="entry name" value="DIOX_N"/>
    <property type="match status" value="1"/>
</dbReference>
<comment type="similarity">
    <text evidence="1 4">Belongs to the iron/ascorbate-dependent oxidoreductase family.</text>
</comment>
<dbReference type="Proteomes" id="UP000886520">
    <property type="component" value="Chromosome 9"/>
</dbReference>
<keyword evidence="3 4" id="KW-0408">Iron</keyword>
<evidence type="ECO:0000259" key="5">
    <source>
        <dbReference type="PROSITE" id="PS51471"/>
    </source>
</evidence>
<evidence type="ECO:0000256" key="3">
    <source>
        <dbReference type="ARBA" id="ARBA00023004"/>
    </source>
</evidence>
<dbReference type="AlphaFoldDB" id="A0A9D4UX95"/>
<dbReference type="OrthoDB" id="288590at2759"/>
<protein>
    <recommendedName>
        <fullName evidence="5">Fe2OG dioxygenase domain-containing protein</fullName>
    </recommendedName>
</protein>
<proteinExistence type="inferred from homology"/>
<dbReference type="InterPro" id="IPR005123">
    <property type="entry name" value="Oxoglu/Fe-dep_dioxygenase_dom"/>
</dbReference>
<feature type="domain" description="Fe2OG dioxygenase" evidence="5">
    <location>
        <begin position="217"/>
        <end position="319"/>
    </location>
</feature>
<dbReference type="InterPro" id="IPR026992">
    <property type="entry name" value="DIOX_N"/>
</dbReference>
<evidence type="ECO:0000313" key="6">
    <source>
        <dbReference type="EMBL" id="KAI5075706.1"/>
    </source>
</evidence>
<dbReference type="SUPFAM" id="SSF51197">
    <property type="entry name" value="Clavaminate synthase-like"/>
    <property type="match status" value="1"/>
</dbReference>
<organism evidence="6 7">
    <name type="scientific">Adiantum capillus-veneris</name>
    <name type="common">Maidenhair fern</name>
    <dbReference type="NCBI Taxonomy" id="13818"/>
    <lineage>
        <taxon>Eukaryota</taxon>
        <taxon>Viridiplantae</taxon>
        <taxon>Streptophyta</taxon>
        <taxon>Embryophyta</taxon>
        <taxon>Tracheophyta</taxon>
        <taxon>Polypodiopsida</taxon>
        <taxon>Polypodiidae</taxon>
        <taxon>Polypodiales</taxon>
        <taxon>Pteridineae</taxon>
        <taxon>Pteridaceae</taxon>
        <taxon>Vittarioideae</taxon>
        <taxon>Adiantum</taxon>
    </lineage>
</organism>
<dbReference type="GO" id="GO:0046872">
    <property type="term" value="F:metal ion binding"/>
    <property type="evidence" value="ECO:0007669"/>
    <property type="project" value="UniProtKB-KW"/>
</dbReference>